<protein>
    <submittedName>
        <fullName evidence="1">Uncharacterized protein</fullName>
    </submittedName>
</protein>
<name>A0A373FGK9_COMTE</name>
<accession>A0A373FGK9</accession>
<dbReference type="AlphaFoldDB" id="A0A373FGK9"/>
<evidence type="ECO:0000313" key="2">
    <source>
        <dbReference type="Proteomes" id="UP000261948"/>
    </source>
</evidence>
<proteinExistence type="predicted"/>
<gene>
    <name evidence="1" type="ORF">DZC30_14935</name>
</gene>
<organism evidence="1 2">
    <name type="scientific">Comamonas testosteroni</name>
    <name type="common">Pseudomonas testosteroni</name>
    <dbReference type="NCBI Taxonomy" id="285"/>
    <lineage>
        <taxon>Bacteria</taxon>
        <taxon>Pseudomonadati</taxon>
        <taxon>Pseudomonadota</taxon>
        <taxon>Betaproteobacteria</taxon>
        <taxon>Burkholderiales</taxon>
        <taxon>Comamonadaceae</taxon>
        <taxon>Comamonas</taxon>
    </lineage>
</organism>
<keyword evidence="2" id="KW-1185">Reference proteome</keyword>
<reference evidence="1 2" key="1">
    <citation type="submission" date="2018-08" db="EMBL/GenBank/DDBJ databases">
        <title>Comamonas testosteroni strain SWCO2.</title>
        <authorList>
            <person name="Jiang N."/>
            <person name="Zhang X.Z."/>
        </authorList>
    </citation>
    <scope>NUCLEOTIDE SEQUENCE [LARGE SCALE GENOMIC DNA]</scope>
    <source>
        <strain evidence="1 2">SWCO2</strain>
    </source>
</reference>
<dbReference type="OrthoDB" id="8910709at2"/>
<dbReference type="Proteomes" id="UP000261948">
    <property type="component" value="Unassembled WGS sequence"/>
</dbReference>
<sequence>MSEESMQRMEARIPELAGSALKLAYLQALTTNGKVMEARHGQLVETTAEGSVRVIRNIAKPIPVRVGEKRVRTSKA</sequence>
<dbReference type="EMBL" id="QURR01000019">
    <property type="protein sequence ID" value="RGE43291.1"/>
    <property type="molecule type" value="Genomic_DNA"/>
</dbReference>
<comment type="caution">
    <text evidence="1">The sequence shown here is derived from an EMBL/GenBank/DDBJ whole genome shotgun (WGS) entry which is preliminary data.</text>
</comment>
<evidence type="ECO:0000313" key="1">
    <source>
        <dbReference type="EMBL" id="RGE43291.1"/>
    </source>
</evidence>